<organism evidence="2 3">
    <name type="scientific">Hyphomonas oceanitis SCH89</name>
    <dbReference type="NCBI Taxonomy" id="1280953"/>
    <lineage>
        <taxon>Bacteria</taxon>
        <taxon>Pseudomonadati</taxon>
        <taxon>Pseudomonadota</taxon>
        <taxon>Alphaproteobacteria</taxon>
        <taxon>Hyphomonadales</taxon>
        <taxon>Hyphomonadaceae</taxon>
        <taxon>Hyphomonas</taxon>
    </lineage>
</organism>
<keyword evidence="1" id="KW-1133">Transmembrane helix</keyword>
<feature type="transmembrane region" description="Helical" evidence="1">
    <location>
        <begin position="154"/>
        <end position="173"/>
    </location>
</feature>
<keyword evidence="3" id="KW-1185">Reference proteome</keyword>
<evidence type="ECO:0008006" key="4">
    <source>
        <dbReference type="Google" id="ProtNLM"/>
    </source>
</evidence>
<reference evidence="2 3" key="1">
    <citation type="journal article" date="2014" name="Antonie Van Leeuwenhoek">
        <title>Hyphomonas beringensis sp. nov. and Hyphomonas chukchiensis sp. nov., isolated from surface seawater of the Bering Sea and Chukchi Sea.</title>
        <authorList>
            <person name="Li C."/>
            <person name="Lai Q."/>
            <person name="Li G."/>
            <person name="Dong C."/>
            <person name="Wang J."/>
            <person name="Liao Y."/>
            <person name="Shao Z."/>
        </authorList>
    </citation>
    <scope>NUCLEOTIDE SEQUENCE [LARGE SCALE GENOMIC DNA]</scope>
    <source>
        <strain evidence="2 3">SCH89</strain>
    </source>
</reference>
<feature type="transmembrane region" description="Helical" evidence="1">
    <location>
        <begin position="66"/>
        <end position="83"/>
    </location>
</feature>
<dbReference type="eggNOG" id="ENOG50302S2">
    <property type="taxonomic scope" value="Bacteria"/>
</dbReference>
<feature type="transmembrane region" description="Helical" evidence="1">
    <location>
        <begin position="217"/>
        <end position="243"/>
    </location>
</feature>
<proteinExistence type="predicted"/>
<accession>A0A059G4E7</accession>
<dbReference type="PATRIC" id="fig|1280953.3.peg.2867"/>
<keyword evidence="1" id="KW-0812">Transmembrane</keyword>
<evidence type="ECO:0000313" key="3">
    <source>
        <dbReference type="Proteomes" id="UP000024942"/>
    </source>
</evidence>
<evidence type="ECO:0000313" key="2">
    <source>
        <dbReference type="EMBL" id="KDA01691.1"/>
    </source>
</evidence>
<evidence type="ECO:0000256" key="1">
    <source>
        <dbReference type="SAM" id="Phobius"/>
    </source>
</evidence>
<protein>
    <recommendedName>
        <fullName evidence="4">Yip1 domain-containing protein</fullName>
    </recommendedName>
</protein>
<dbReference type="EMBL" id="ARYL01000023">
    <property type="protein sequence ID" value="KDA01691.1"/>
    <property type="molecule type" value="Genomic_DNA"/>
</dbReference>
<keyword evidence="1" id="KW-0472">Membrane</keyword>
<comment type="caution">
    <text evidence="2">The sequence shown here is derived from an EMBL/GenBank/DDBJ whole genome shotgun (WGS) entry which is preliminary data.</text>
</comment>
<dbReference type="Proteomes" id="UP000024942">
    <property type="component" value="Unassembled WGS sequence"/>
</dbReference>
<dbReference type="AlphaFoldDB" id="A0A059G4E7"/>
<feature type="transmembrane region" description="Helical" evidence="1">
    <location>
        <begin position="185"/>
        <end position="205"/>
    </location>
</feature>
<name>A0A059G4E7_9PROT</name>
<gene>
    <name evidence="2" type="ORF">HOC_14268</name>
</gene>
<feature type="transmembrane region" description="Helical" evidence="1">
    <location>
        <begin position="117"/>
        <end position="142"/>
    </location>
</feature>
<dbReference type="RefSeq" id="WP_035539701.1">
    <property type="nucleotide sequence ID" value="NZ_ARYL01000023.1"/>
</dbReference>
<sequence>MSEPVTQARPADDDMSRASGWDALLDDLFGLNVRALASMWAILATPRKVFAAARDADWLGKYTPSIRLVFTLIAAMVFLRFLWGGANSALHEMTKSGLTDSNVLGYGDMDTFTQDYLGLWLIMFPFSYFFVHGLLALVVRIWGKGTGAPVRLRLYFAALLPGLLLGVLSTVAIPLLDVALFERTLMPALVLTGVIYALTVFRGLPAAVSKMGRAWRSLLFACVALCGDLFIALSTFVIGYAWLYERGPV</sequence>
<dbReference type="OrthoDB" id="7617454at2"/>